<keyword evidence="8" id="KW-1185">Reference proteome</keyword>
<dbReference type="InterPro" id="IPR013324">
    <property type="entry name" value="RNA_pol_sigma_r3/r4-like"/>
</dbReference>
<dbReference type="EMBL" id="JACVFC010000001">
    <property type="protein sequence ID" value="MBC9928960.1"/>
    <property type="molecule type" value="Genomic_DNA"/>
</dbReference>
<dbReference type="RefSeq" id="WP_188086116.1">
    <property type="nucleotide sequence ID" value="NZ_JACVFC010000001.1"/>
</dbReference>
<feature type="domain" description="RNA polymerase sigma-70 region 2" evidence="5">
    <location>
        <begin position="27"/>
        <end position="92"/>
    </location>
</feature>
<keyword evidence="3" id="KW-0731">Sigma factor</keyword>
<dbReference type="InterPro" id="IPR036388">
    <property type="entry name" value="WH-like_DNA-bd_sf"/>
</dbReference>
<dbReference type="InterPro" id="IPR014284">
    <property type="entry name" value="RNA_pol_sigma-70_dom"/>
</dbReference>
<sequence length="192" mass="21937">MSIQAVHNEALLLAAAAKGDEKAFAALFHAYYNQLGEFVYRIVDSRDLAADIVQDVFTKIWLMRGELPLLDSFTGYLFVLTRNYTYNCLKKIARDRRREELYAEMTIRTMPGPVDNEYLSLLERAVAQLPAQQQQVYMLSRLKGLKHKEIAALLGLSTETVRKYAKLAIRSVTRFMRAHAAVLLLLTLKNHS</sequence>
<evidence type="ECO:0000313" key="8">
    <source>
        <dbReference type="Proteomes" id="UP000659124"/>
    </source>
</evidence>
<accession>A0ABR7TH59</accession>
<dbReference type="Pfam" id="PF08281">
    <property type="entry name" value="Sigma70_r4_2"/>
    <property type="match status" value="1"/>
</dbReference>
<feature type="domain" description="RNA polymerase sigma factor 70 region 4 type 2" evidence="6">
    <location>
        <begin position="121"/>
        <end position="170"/>
    </location>
</feature>
<dbReference type="PANTHER" id="PTHR43133:SF46">
    <property type="entry name" value="RNA POLYMERASE SIGMA-70 FACTOR ECF SUBFAMILY"/>
    <property type="match status" value="1"/>
</dbReference>
<dbReference type="InterPro" id="IPR007627">
    <property type="entry name" value="RNA_pol_sigma70_r2"/>
</dbReference>
<reference evidence="7 8" key="1">
    <citation type="submission" date="2020-09" db="EMBL/GenBank/DDBJ databases">
        <title>Genome sequences of type strains of Chitinophaga qingshengii and Chitinophaga varians.</title>
        <authorList>
            <person name="Kittiwongwattana C."/>
        </authorList>
    </citation>
    <scope>NUCLEOTIDE SEQUENCE [LARGE SCALE GENOMIC DNA]</scope>
    <source>
        <strain evidence="7 8">JCM 30026</strain>
    </source>
</reference>
<dbReference type="Gene3D" id="1.10.1740.10">
    <property type="match status" value="1"/>
</dbReference>
<keyword evidence="2" id="KW-0805">Transcription regulation</keyword>
<comment type="caution">
    <text evidence="7">The sequence shown here is derived from an EMBL/GenBank/DDBJ whole genome shotgun (WGS) entry which is preliminary data.</text>
</comment>
<dbReference type="Proteomes" id="UP000659124">
    <property type="component" value="Unassembled WGS sequence"/>
</dbReference>
<dbReference type="Pfam" id="PF04542">
    <property type="entry name" value="Sigma70_r2"/>
    <property type="match status" value="1"/>
</dbReference>
<evidence type="ECO:0000259" key="6">
    <source>
        <dbReference type="Pfam" id="PF08281"/>
    </source>
</evidence>
<organism evidence="7 8">
    <name type="scientific">Chitinophaga qingshengii</name>
    <dbReference type="NCBI Taxonomy" id="1569794"/>
    <lineage>
        <taxon>Bacteria</taxon>
        <taxon>Pseudomonadati</taxon>
        <taxon>Bacteroidota</taxon>
        <taxon>Chitinophagia</taxon>
        <taxon>Chitinophagales</taxon>
        <taxon>Chitinophagaceae</taxon>
        <taxon>Chitinophaga</taxon>
    </lineage>
</organism>
<name>A0ABR7TH59_9BACT</name>
<evidence type="ECO:0000256" key="3">
    <source>
        <dbReference type="ARBA" id="ARBA00023082"/>
    </source>
</evidence>
<evidence type="ECO:0000256" key="4">
    <source>
        <dbReference type="ARBA" id="ARBA00023163"/>
    </source>
</evidence>
<evidence type="ECO:0000256" key="2">
    <source>
        <dbReference type="ARBA" id="ARBA00023015"/>
    </source>
</evidence>
<dbReference type="CDD" id="cd06171">
    <property type="entry name" value="Sigma70_r4"/>
    <property type="match status" value="1"/>
</dbReference>
<dbReference type="InterPro" id="IPR013325">
    <property type="entry name" value="RNA_pol_sigma_r2"/>
</dbReference>
<evidence type="ECO:0000256" key="1">
    <source>
        <dbReference type="ARBA" id="ARBA00010641"/>
    </source>
</evidence>
<dbReference type="InterPro" id="IPR013249">
    <property type="entry name" value="RNA_pol_sigma70_r4_t2"/>
</dbReference>
<dbReference type="NCBIfam" id="TIGR02937">
    <property type="entry name" value="sigma70-ECF"/>
    <property type="match status" value="1"/>
</dbReference>
<evidence type="ECO:0000259" key="5">
    <source>
        <dbReference type="Pfam" id="PF04542"/>
    </source>
</evidence>
<dbReference type="SUPFAM" id="SSF88659">
    <property type="entry name" value="Sigma3 and sigma4 domains of RNA polymerase sigma factors"/>
    <property type="match status" value="1"/>
</dbReference>
<evidence type="ECO:0000313" key="7">
    <source>
        <dbReference type="EMBL" id="MBC9928960.1"/>
    </source>
</evidence>
<comment type="similarity">
    <text evidence="1">Belongs to the sigma-70 factor family. ECF subfamily.</text>
</comment>
<gene>
    <name evidence="7" type="ORF">ICL07_01155</name>
</gene>
<dbReference type="Gene3D" id="1.10.10.10">
    <property type="entry name" value="Winged helix-like DNA-binding domain superfamily/Winged helix DNA-binding domain"/>
    <property type="match status" value="1"/>
</dbReference>
<dbReference type="SUPFAM" id="SSF88946">
    <property type="entry name" value="Sigma2 domain of RNA polymerase sigma factors"/>
    <property type="match status" value="1"/>
</dbReference>
<dbReference type="PANTHER" id="PTHR43133">
    <property type="entry name" value="RNA POLYMERASE ECF-TYPE SIGMA FACTO"/>
    <property type="match status" value="1"/>
</dbReference>
<protein>
    <submittedName>
        <fullName evidence="7">Sigma-70 family RNA polymerase sigma factor</fullName>
    </submittedName>
</protein>
<dbReference type="InterPro" id="IPR039425">
    <property type="entry name" value="RNA_pol_sigma-70-like"/>
</dbReference>
<proteinExistence type="inferred from homology"/>
<keyword evidence="4" id="KW-0804">Transcription</keyword>